<keyword evidence="5 10" id="KW-0067">ATP-binding</keyword>
<dbReference type="PANTHER" id="PTHR42781:SF4">
    <property type="entry name" value="SPERMIDINE_PUTRESCINE IMPORT ATP-BINDING PROTEIN POTA"/>
    <property type="match status" value="1"/>
</dbReference>
<dbReference type="EMBL" id="CP132976">
    <property type="protein sequence ID" value="WMD21948.1"/>
    <property type="molecule type" value="Genomic_DNA"/>
</dbReference>
<dbReference type="Pfam" id="PF00005">
    <property type="entry name" value="ABC_tran"/>
    <property type="match status" value="1"/>
</dbReference>
<evidence type="ECO:0000256" key="5">
    <source>
        <dbReference type="ARBA" id="ARBA00022840"/>
    </source>
</evidence>
<evidence type="ECO:0000256" key="8">
    <source>
        <dbReference type="ARBA" id="ARBA00023136"/>
    </source>
</evidence>
<dbReference type="PANTHER" id="PTHR42781">
    <property type="entry name" value="SPERMIDINE/PUTRESCINE IMPORT ATP-BINDING PROTEIN POTA"/>
    <property type="match status" value="1"/>
</dbReference>
<keyword evidence="1" id="KW-0813">Transport</keyword>
<dbReference type="PROSITE" id="PS50893">
    <property type="entry name" value="ABC_TRANSPORTER_2"/>
    <property type="match status" value="1"/>
</dbReference>
<evidence type="ECO:0000259" key="9">
    <source>
        <dbReference type="PROSITE" id="PS50893"/>
    </source>
</evidence>
<dbReference type="InterPro" id="IPR017871">
    <property type="entry name" value="ABC_transporter-like_CS"/>
</dbReference>
<sequence length="258" mass="28398">MPDLLEIDRLSLAYDTPGGLKAVVQDLTLGLPTGHIGCLLGESGCGKTTVLRAIAGFEPVRAGRILLDGTVISSATEQVPPELRRVGMMFQDYALFPHLSVALNVAFGLRKLPRADRARRVEEMLELVGLAHAANSYPHEISGGQQQRVALARALAPSPDLLLLDEPFSNLDVDTRERLAFEVRDILKTTGHTAILVTHNQAEAFAIADRIGVMAKGSIAQWDTPYNLHHHPANDFVRDFIRREALEERREQAFARGR</sequence>
<dbReference type="InterPro" id="IPR050093">
    <property type="entry name" value="ABC_SmlMolc_Importer"/>
</dbReference>
<evidence type="ECO:0000256" key="1">
    <source>
        <dbReference type="ARBA" id="ARBA00022448"/>
    </source>
</evidence>
<dbReference type="GO" id="GO:0005524">
    <property type="term" value="F:ATP binding"/>
    <property type="evidence" value="ECO:0007669"/>
    <property type="project" value="UniProtKB-KW"/>
</dbReference>
<dbReference type="Proteomes" id="UP001234798">
    <property type="component" value="Chromosome"/>
</dbReference>
<dbReference type="CDD" id="cd03259">
    <property type="entry name" value="ABC_Carb_Solutes_like"/>
    <property type="match status" value="1"/>
</dbReference>
<dbReference type="SUPFAM" id="SSF52540">
    <property type="entry name" value="P-loop containing nucleoside triphosphate hydrolases"/>
    <property type="match status" value="1"/>
</dbReference>
<name>A0ABY9M5P7_9BURK</name>
<dbReference type="SMART" id="SM00382">
    <property type="entry name" value="AAA"/>
    <property type="match status" value="1"/>
</dbReference>
<dbReference type="InterPro" id="IPR015853">
    <property type="entry name" value="ABC_transpr_FbpC"/>
</dbReference>
<evidence type="ECO:0000256" key="7">
    <source>
        <dbReference type="ARBA" id="ARBA00023065"/>
    </source>
</evidence>
<gene>
    <name evidence="10" type="ORF">RAS12_06120</name>
</gene>
<keyword evidence="4" id="KW-0547">Nucleotide-binding</keyword>
<keyword evidence="6" id="KW-0408">Iron</keyword>
<proteinExistence type="predicted"/>
<dbReference type="InterPro" id="IPR027417">
    <property type="entry name" value="P-loop_NTPase"/>
</dbReference>
<evidence type="ECO:0000313" key="11">
    <source>
        <dbReference type="Proteomes" id="UP001234798"/>
    </source>
</evidence>
<accession>A0ABY9M5P7</accession>
<evidence type="ECO:0000256" key="3">
    <source>
        <dbReference type="ARBA" id="ARBA00022496"/>
    </source>
</evidence>
<keyword evidence="2" id="KW-1003">Cell membrane</keyword>
<dbReference type="PROSITE" id="PS00211">
    <property type="entry name" value="ABC_TRANSPORTER_1"/>
    <property type="match status" value="1"/>
</dbReference>
<dbReference type="InterPro" id="IPR003593">
    <property type="entry name" value="AAA+_ATPase"/>
</dbReference>
<feature type="domain" description="ABC transporter" evidence="9">
    <location>
        <begin position="5"/>
        <end position="241"/>
    </location>
</feature>
<protein>
    <submittedName>
        <fullName evidence="10">ABC transporter ATP-binding protein</fullName>
    </submittedName>
</protein>
<dbReference type="InterPro" id="IPR003439">
    <property type="entry name" value="ABC_transporter-like_ATP-bd"/>
</dbReference>
<reference evidence="10 11" key="1">
    <citation type="submission" date="2023-08" db="EMBL/GenBank/DDBJ databases">
        <title>Achromobacter seleniivolatilans sp. nov., isolated from seleniferous soil.</title>
        <authorList>
            <person name="Zhang S."/>
            <person name="Li K."/>
            <person name="Peng J."/>
            <person name="Zhao Q."/>
            <person name="Wang H."/>
            <person name="Guo Y."/>
        </authorList>
    </citation>
    <scope>NUCLEOTIDE SEQUENCE [LARGE SCALE GENOMIC DNA]</scope>
    <source>
        <strain evidence="10 11">R39</strain>
    </source>
</reference>
<dbReference type="Gene3D" id="3.40.50.300">
    <property type="entry name" value="P-loop containing nucleotide triphosphate hydrolases"/>
    <property type="match status" value="1"/>
</dbReference>
<evidence type="ECO:0000256" key="2">
    <source>
        <dbReference type="ARBA" id="ARBA00022475"/>
    </source>
</evidence>
<evidence type="ECO:0000256" key="6">
    <source>
        <dbReference type="ARBA" id="ARBA00023004"/>
    </source>
</evidence>
<evidence type="ECO:0000313" key="10">
    <source>
        <dbReference type="EMBL" id="WMD21948.1"/>
    </source>
</evidence>
<keyword evidence="8" id="KW-0472">Membrane</keyword>
<dbReference type="RefSeq" id="WP_306946273.1">
    <property type="nucleotide sequence ID" value="NZ_CP132976.1"/>
</dbReference>
<keyword evidence="11" id="KW-1185">Reference proteome</keyword>
<evidence type="ECO:0000256" key="4">
    <source>
        <dbReference type="ARBA" id="ARBA00022741"/>
    </source>
</evidence>
<keyword evidence="3" id="KW-0410">Iron transport</keyword>
<organism evidence="10 11">
    <name type="scientific">Achromobacter seleniivolatilans</name>
    <dbReference type="NCBI Taxonomy" id="3047478"/>
    <lineage>
        <taxon>Bacteria</taxon>
        <taxon>Pseudomonadati</taxon>
        <taxon>Pseudomonadota</taxon>
        <taxon>Betaproteobacteria</taxon>
        <taxon>Burkholderiales</taxon>
        <taxon>Alcaligenaceae</taxon>
        <taxon>Achromobacter</taxon>
    </lineage>
</organism>
<keyword evidence="7" id="KW-0406">Ion transport</keyword>